<dbReference type="EMBL" id="ML993581">
    <property type="protein sequence ID" value="KAF2172434.1"/>
    <property type="molecule type" value="Genomic_DNA"/>
</dbReference>
<keyword evidence="3" id="KW-1185">Reference proteome</keyword>
<dbReference type="AlphaFoldDB" id="A0A6A6CZ24"/>
<dbReference type="Proteomes" id="UP000799537">
    <property type="component" value="Unassembled WGS sequence"/>
</dbReference>
<dbReference type="GeneID" id="54557432"/>
<organism evidence="2 3">
    <name type="scientific">Zasmidium cellare ATCC 36951</name>
    <dbReference type="NCBI Taxonomy" id="1080233"/>
    <lineage>
        <taxon>Eukaryota</taxon>
        <taxon>Fungi</taxon>
        <taxon>Dikarya</taxon>
        <taxon>Ascomycota</taxon>
        <taxon>Pezizomycotina</taxon>
        <taxon>Dothideomycetes</taxon>
        <taxon>Dothideomycetidae</taxon>
        <taxon>Mycosphaerellales</taxon>
        <taxon>Mycosphaerellaceae</taxon>
        <taxon>Zasmidium</taxon>
    </lineage>
</organism>
<dbReference type="RefSeq" id="XP_033673323.1">
    <property type="nucleotide sequence ID" value="XM_033804160.1"/>
</dbReference>
<gene>
    <name evidence="2" type="ORF">M409DRAFT_17667</name>
</gene>
<name>A0A6A6CZ24_ZASCE</name>
<dbReference type="PANTHER" id="PTHR38111">
    <property type="entry name" value="ZN(2)-C6 FUNGAL-TYPE DOMAIN-CONTAINING PROTEIN-RELATED"/>
    <property type="match status" value="1"/>
</dbReference>
<reference evidence="2" key="1">
    <citation type="journal article" date="2020" name="Stud. Mycol.">
        <title>101 Dothideomycetes genomes: a test case for predicting lifestyles and emergence of pathogens.</title>
        <authorList>
            <person name="Haridas S."/>
            <person name="Albert R."/>
            <person name="Binder M."/>
            <person name="Bloem J."/>
            <person name="Labutti K."/>
            <person name="Salamov A."/>
            <person name="Andreopoulos B."/>
            <person name="Baker S."/>
            <person name="Barry K."/>
            <person name="Bills G."/>
            <person name="Bluhm B."/>
            <person name="Cannon C."/>
            <person name="Castanera R."/>
            <person name="Culley D."/>
            <person name="Daum C."/>
            <person name="Ezra D."/>
            <person name="Gonzalez J."/>
            <person name="Henrissat B."/>
            <person name="Kuo A."/>
            <person name="Liang C."/>
            <person name="Lipzen A."/>
            <person name="Lutzoni F."/>
            <person name="Magnuson J."/>
            <person name="Mondo S."/>
            <person name="Nolan M."/>
            <person name="Ohm R."/>
            <person name="Pangilinan J."/>
            <person name="Park H.-J."/>
            <person name="Ramirez L."/>
            <person name="Alfaro M."/>
            <person name="Sun H."/>
            <person name="Tritt A."/>
            <person name="Yoshinaga Y."/>
            <person name="Zwiers L.-H."/>
            <person name="Turgeon B."/>
            <person name="Goodwin S."/>
            <person name="Spatafora J."/>
            <person name="Crous P."/>
            <person name="Grigoriev I."/>
        </authorList>
    </citation>
    <scope>NUCLEOTIDE SEQUENCE</scope>
    <source>
        <strain evidence="2">ATCC 36951</strain>
    </source>
</reference>
<protein>
    <recommendedName>
        <fullName evidence="4">Transcription factor domain-containing protein</fullName>
    </recommendedName>
</protein>
<accession>A0A6A6CZ24</accession>
<dbReference type="PANTHER" id="PTHR38111:SF2">
    <property type="entry name" value="FINGER DOMAIN PROTEIN, PUTATIVE (AFU_ORTHOLOGUE AFUA_1G01560)-RELATED"/>
    <property type="match status" value="1"/>
</dbReference>
<evidence type="ECO:0008006" key="4">
    <source>
        <dbReference type="Google" id="ProtNLM"/>
    </source>
</evidence>
<feature type="compositionally biased region" description="Polar residues" evidence="1">
    <location>
        <begin position="1"/>
        <end position="22"/>
    </location>
</feature>
<feature type="region of interest" description="Disordered" evidence="1">
    <location>
        <begin position="1"/>
        <end position="29"/>
    </location>
</feature>
<sequence length="513" mass="57244">MALTLRSTPLESSPPKNHTLSNPRLEEQKTNHKCPFNIPTCPGCIPPKTPPSHDHSLRLQHELIFWQAMADVSGLKSPQLEWAQLKQSFVSSYWSMGVMTSSKAFLHVFQWLAPQSDAMNASRDALCLIHLGVRYRDERLLLEGRTRHIAALRHTQAAISQPNAALDDCVLGASYTLGHCEMYSVISQNGKGWRGHTGPFQRILQVRGPKSFVTPFAHALLQNIRMVEVATSFLNRKASYLATPEWIAAAKQNHDSLAFHATNMALKTGAALEKADQLCASPEPPEAEIVVMLNDMMELDLGLKNWLIEADRWSGGDFIPHKRVPTSTHTSFYDRCGGLADVFPVAIEFSSFVSATSHIYIWTSLLLLRQAIADVACLYPYPLLAAVHQDQEAMLNASIDECATSLCQSVAFLSQGNHGFAGVISCGAPLHFSSEWFRKKQQQRRLLWANHVREFLQRDILLGGSLNTSLDLAKPVFTWWMLPDIFSDSVDTEATDKGRTENVSITEEEEQQP</sequence>
<dbReference type="InterPro" id="IPR053178">
    <property type="entry name" value="Osmoadaptation_assoc"/>
</dbReference>
<dbReference type="OrthoDB" id="3525185at2759"/>
<evidence type="ECO:0000256" key="1">
    <source>
        <dbReference type="SAM" id="MobiDB-lite"/>
    </source>
</evidence>
<proteinExistence type="predicted"/>
<evidence type="ECO:0000313" key="2">
    <source>
        <dbReference type="EMBL" id="KAF2172434.1"/>
    </source>
</evidence>
<evidence type="ECO:0000313" key="3">
    <source>
        <dbReference type="Proteomes" id="UP000799537"/>
    </source>
</evidence>